<dbReference type="Gene3D" id="3.60.21.50">
    <property type="match status" value="1"/>
</dbReference>
<dbReference type="InterPro" id="IPR024826">
    <property type="entry name" value="DNA_pol_delta/II_ssu"/>
</dbReference>
<keyword evidence="4" id="KW-0539">Nucleus</keyword>
<evidence type="ECO:0000259" key="5">
    <source>
        <dbReference type="Pfam" id="PF04042"/>
    </source>
</evidence>
<dbReference type="Gene3D" id="2.40.50.430">
    <property type="match status" value="1"/>
</dbReference>
<dbReference type="EMBL" id="JASPKZ010001956">
    <property type="protein sequence ID" value="KAJ9596901.1"/>
    <property type="molecule type" value="Genomic_DNA"/>
</dbReference>
<dbReference type="Pfam" id="PF18018">
    <property type="entry name" value="DNA_pol_D_N"/>
    <property type="match status" value="1"/>
</dbReference>
<evidence type="ECO:0000313" key="8">
    <source>
        <dbReference type="Proteomes" id="UP001233999"/>
    </source>
</evidence>
<evidence type="ECO:0000313" key="7">
    <source>
        <dbReference type="EMBL" id="KAJ9596901.1"/>
    </source>
</evidence>
<keyword evidence="3" id="KW-0235">DNA replication</keyword>
<protein>
    <recommendedName>
        <fullName evidence="9">DNA polymerase delta small subunit</fullName>
    </recommendedName>
</protein>
<evidence type="ECO:0000259" key="6">
    <source>
        <dbReference type="Pfam" id="PF18018"/>
    </source>
</evidence>
<evidence type="ECO:0000256" key="2">
    <source>
        <dbReference type="ARBA" id="ARBA00006035"/>
    </source>
</evidence>
<dbReference type="InterPro" id="IPR040663">
    <property type="entry name" value="DNA_pol_D_N"/>
</dbReference>
<feature type="domain" description="DNA polymerase delta subunit OB-fold" evidence="6">
    <location>
        <begin position="49"/>
        <end position="197"/>
    </location>
</feature>
<comment type="subcellular location">
    <subcellularLocation>
        <location evidence="1">Nucleus</location>
    </subcellularLocation>
</comment>
<evidence type="ECO:0000256" key="1">
    <source>
        <dbReference type="ARBA" id="ARBA00004123"/>
    </source>
</evidence>
<dbReference type="PANTHER" id="PTHR10416">
    <property type="entry name" value="DNA POLYMERASE DELTA SUBUNIT 2"/>
    <property type="match status" value="1"/>
</dbReference>
<sequence length="488" mass="55240">MIPESVNSVGNLLTVPINGNQSETVYSRSECSYTNLSERFKHEADFTRQFAHIYAVRLDKMRNIILKKAHKKWGADVKVRKLFELAEEESRKCVVIGTLFKHQVLKPSILKEISEENLSSTNLNNSVQLYSLGKNISWPHSHQEPWYVDDTDELILEDELQRIRLIGKLDVHSVVTGVVCAVFGHEEGDGKFIVDDYCWAGLSERISRPLETNEERFVVFLSGLDLANSGDILLPLQLLVDWIGGFLGGTEEQEHQAHVVRVIIAGNSIRGCADHKVPELLNSYKTCDKDTTSVETIKLLDDFIVQLTKSVDVDLMPGEFDPASHMMPQQPLHYCMFPQASLYKTFHGVTNPYECEIGGRRILGTSGQPIDDIAKFSKTSDPLNMLQNTLEWAHLAPTCPDTLSTYPYHKEDPFVISEYPDIYFAGNQPEYQTKLYEGPGGERIRLVCIPAFSKTHSCVVVNLNTLECYPMNFGTYNPTEGELRYLRK</sequence>
<evidence type="ECO:0008006" key="9">
    <source>
        <dbReference type="Google" id="ProtNLM"/>
    </source>
</evidence>
<reference evidence="7" key="1">
    <citation type="journal article" date="2023" name="IScience">
        <title>Live-bearing cockroach genome reveals convergent evolutionary mechanisms linked to viviparity in insects and beyond.</title>
        <authorList>
            <person name="Fouks B."/>
            <person name="Harrison M.C."/>
            <person name="Mikhailova A.A."/>
            <person name="Marchal E."/>
            <person name="English S."/>
            <person name="Carruthers M."/>
            <person name="Jennings E.C."/>
            <person name="Chiamaka E.L."/>
            <person name="Frigard R.A."/>
            <person name="Pippel M."/>
            <person name="Attardo G.M."/>
            <person name="Benoit J.B."/>
            <person name="Bornberg-Bauer E."/>
            <person name="Tobe S.S."/>
        </authorList>
    </citation>
    <scope>NUCLEOTIDE SEQUENCE</scope>
    <source>
        <strain evidence="7">Stay&amp;Tobe</strain>
    </source>
</reference>
<dbReference type="InterPro" id="IPR041863">
    <property type="entry name" value="PolD2_C"/>
</dbReference>
<dbReference type="GO" id="GO:0006271">
    <property type="term" value="P:DNA strand elongation involved in DNA replication"/>
    <property type="evidence" value="ECO:0007669"/>
    <property type="project" value="TreeGrafter"/>
</dbReference>
<dbReference type="Proteomes" id="UP001233999">
    <property type="component" value="Unassembled WGS sequence"/>
</dbReference>
<dbReference type="InterPro" id="IPR007185">
    <property type="entry name" value="DNA_pol_a/d/e_bsu"/>
</dbReference>
<name>A0AAD8AD89_DIPPU</name>
<dbReference type="AlphaFoldDB" id="A0AAD8AD89"/>
<reference evidence="7" key="2">
    <citation type="submission" date="2023-05" db="EMBL/GenBank/DDBJ databases">
        <authorList>
            <person name="Fouks B."/>
        </authorList>
    </citation>
    <scope>NUCLEOTIDE SEQUENCE</scope>
    <source>
        <strain evidence="7">Stay&amp;Tobe</strain>
        <tissue evidence="7">Testes</tissue>
    </source>
</reference>
<proteinExistence type="inferred from homology"/>
<accession>A0AAD8AD89</accession>
<dbReference type="GO" id="GO:1902969">
    <property type="term" value="P:mitotic DNA replication"/>
    <property type="evidence" value="ECO:0007669"/>
    <property type="project" value="UniProtKB-ARBA"/>
</dbReference>
<evidence type="ECO:0000256" key="4">
    <source>
        <dbReference type="ARBA" id="ARBA00023242"/>
    </source>
</evidence>
<dbReference type="GO" id="GO:0003677">
    <property type="term" value="F:DNA binding"/>
    <property type="evidence" value="ECO:0007669"/>
    <property type="project" value="InterPro"/>
</dbReference>
<dbReference type="FunFam" id="3.60.21.50:FF:000002">
    <property type="entry name" value="DNA polymerase delta small subunit"/>
    <property type="match status" value="1"/>
</dbReference>
<keyword evidence="8" id="KW-1185">Reference proteome</keyword>
<dbReference type="PANTHER" id="PTHR10416:SF0">
    <property type="entry name" value="DNA POLYMERASE DELTA SUBUNIT 2"/>
    <property type="match status" value="1"/>
</dbReference>
<organism evidence="7 8">
    <name type="scientific">Diploptera punctata</name>
    <name type="common">Pacific beetle cockroach</name>
    <dbReference type="NCBI Taxonomy" id="6984"/>
    <lineage>
        <taxon>Eukaryota</taxon>
        <taxon>Metazoa</taxon>
        <taxon>Ecdysozoa</taxon>
        <taxon>Arthropoda</taxon>
        <taxon>Hexapoda</taxon>
        <taxon>Insecta</taxon>
        <taxon>Pterygota</taxon>
        <taxon>Neoptera</taxon>
        <taxon>Polyneoptera</taxon>
        <taxon>Dictyoptera</taxon>
        <taxon>Blattodea</taxon>
        <taxon>Blaberoidea</taxon>
        <taxon>Blaberidae</taxon>
        <taxon>Diplopterinae</taxon>
        <taxon>Diploptera</taxon>
    </lineage>
</organism>
<comment type="caution">
    <text evidence="7">The sequence shown here is derived from an EMBL/GenBank/DDBJ whole genome shotgun (WGS) entry which is preliminary data.</text>
</comment>
<dbReference type="GO" id="GO:0043625">
    <property type="term" value="C:delta DNA polymerase complex"/>
    <property type="evidence" value="ECO:0007669"/>
    <property type="project" value="TreeGrafter"/>
</dbReference>
<dbReference type="Pfam" id="PF04042">
    <property type="entry name" value="DNA_pol_E_B"/>
    <property type="match status" value="1"/>
</dbReference>
<evidence type="ECO:0000256" key="3">
    <source>
        <dbReference type="ARBA" id="ARBA00022705"/>
    </source>
</evidence>
<dbReference type="CDD" id="cd07387">
    <property type="entry name" value="MPP_PolD2_C"/>
    <property type="match status" value="1"/>
</dbReference>
<gene>
    <name evidence="7" type="ORF">L9F63_012082</name>
</gene>
<comment type="similarity">
    <text evidence="2">Belongs to the DNA polymerase delta/II small subunit family.</text>
</comment>
<feature type="domain" description="DNA polymerase alpha/delta/epsilon subunit B" evidence="5">
    <location>
        <begin position="218"/>
        <end position="432"/>
    </location>
</feature>